<keyword evidence="2" id="KW-0808">Transferase</keyword>
<dbReference type="PROSITE" id="PS51186">
    <property type="entry name" value="GNAT"/>
    <property type="match status" value="1"/>
</dbReference>
<dbReference type="RefSeq" id="WP_379234224.1">
    <property type="nucleotide sequence ID" value="NZ_JBHSTE010000003.1"/>
</dbReference>
<name>A0ABW1V2T3_9BACL</name>
<dbReference type="Proteomes" id="UP001596233">
    <property type="component" value="Unassembled WGS sequence"/>
</dbReference>
<evidence type="ECO:0000313" key="2">
    <source>
        <dbReference type="EMBL" id="MFC6333112.1"/>
    </source>
</evidence>
<keyword evidence="3" id="KW-1185">Reference proteome</keyword>
<dbReference type="Pfam" id="PF13302">
    <property type="entry name" value="Acetyltransf_3"/>
    <property type="match status" value="1"/>
</dbReference>
<protein>
    <submittedName>
        <fullName evidence="2">GNAT family N-acetyltransferase</fullName>
        <ecNumber evidence="2">2.3.-.-</ecNumber>
    </submittedName>
</protein>
<organism evidence="2 3">
    <name type="scientific">Paenibacillus septentrionalis</name>
    <dbReference type="NCBI Taxonomy" id="429342"/>
    <lineage>
        <taxon>Bacteria</taxon>
        <taxon>Bacillati</taxon>
        <taxon>Bacillota</taxon>
        <taxon>Bacilli</taxon>
        <taxon>Bacillales</taxon>
        <taxon>Paenibacillaceae</taxon>
        <taxon>Paenibacillus</taxon>
    </lineage>
</organism>
<dbReference type="PANTHER" id="PTHR43610:SF1">
    <property type="entry name" value="N-ACETYLTRANSFERASE DOMAIN-CONTAINING PROTEIN"/>
    <property type="match status" value="1"/>
</dbReference>
<comment type="caution">
    <text evidence="2">The sequence shown here is derived from an EMBL/GenBank/DDBJ whole genome shotgun (WGS) entry which is preliminary data.</text>
</comment>
<dbReference type="SUPFAM" id="SSF55729">
    <property type="entry name" value="Acyl-CoA N-acyltransferases (Nat)"/>
    <property type="match status" value="1"/>
</dbReference>
<dbReference type="Gene3D" id="3.40.630.30">
    <property type="match status" value="1"/>
</dbReference>
<dbReference type="PANTHER" id="PTHR43610">
    <property type="entry name" value="BLL6696 PROTEIN"/>
    <property type="match status" value="1"/>
</dbReference>
<evidence type="ECO:0000313" key="3">
    <source>
        <dbReference type="Proteomes" id="UP001596233"/>
    </source>
</evidence>
<sequence length="192" mass="22966">MYEFVELEGKRVKLIRMELEHSRDLYKCSRDPGIWEHYPIHIKTIEDMDQFVRKALVMRERREQFPFVVLDKETNEIIGTTRYLRISKENNNLNIGSTWYSPSVWRTRVNTETKYLLIKYAFESLHVNRIEIITTTTNIRSQKAIERLGAVKEGILRKKYNNLDYVVYSIIDIEWKDIKSRLEGFLAEARTS</sequence>
<evidence type="ECO:0000259" key="1">
    <source>
        <dbReference type="PROSITE" id="PS51186"/>
    </source>
</evidence>
<gene>
    <name evidence="2" type="ORF">ACFP56_10795</name>
</gene>
<reference evidence="3" key="1">
    <citation type="journal article" date="2019" name="Int. J. Syst. Evol. Microbiol.">
        <title>The Global Catalogue of Microorganisms (GCM) 10K type strain sequencing project: providing services to taxonomists for standard genome sequencing and annotation.</title>
        <authorList>
            <consortium name="The Broad Institute Genomics Platform"/>
            <consortium name="The Broad Institute Genome Sequencing Center for Infectious Disease"/>
            <person name="Wu L."/>
            <person name="Ma J."/>
        </authorList>
    </citation>
    <scope>NUCLEOTIDE SEQUENCE [LARGE SCALE GENOMIC DNA]</scope>
    <source>
        <strain evidence="3">PCU 280</strain>
    </source>
</reference>
<dbReference type="EMBL" id="JBHSTE010000003">
    <property type="protein sequence ID" value="MFC6333112.1"/>
    <property type="molecule type" value="Genomic_DNA"/>
</dbReference>
<proteinExistence type="predicted"/>
<dbReference type="InterPro" id="IPR016181">
    <property type="entry name" value="Acyl_CoA_acyltransferase"/>
</dbReference>
<feature type="domain" description="N-acetyltransferase" evidence="1">
    <location>
        <begin position="24"/>
        <end position="174"/>
    </location>
</feature>
<accession>A0ABW1V2T3</accession>
<dbReference type="EC" id="2.3.-.-" evidence="2"/>
<dbReference type="GO" id="GO:0016746">
    <property type="term" value="F:acyltransferase activity"/>
    <property type="evidence" value="ECO:0007669"/>
    <property type="project" value="UniProtKB-KW"/>
</dbReference>
<dbReference type="InterPro" id="IPR000182">
    <property type="entry name" value="GNAT_dom"/>
</dbReference>
<keyword evidence="2" id="KW-0012">Acyltransferase</keyword>